<sequence length="315" mass="36694">MKIKMLGILLISQFCYSQNIIQTDIQGKKLNDFIQFENKLGSKVVKTDEEYISFEPVLQPVIFERKEKEIPNLRVFYKAYKTDSVIAEILYEWDVYNFDKGENVKKPISFNKAMIKKYEELISEVSKKYGKSTQRGDLKKLELINSDDGLERSDEWNVNNSLNINSDIILSEYYEKNGMVTTTPTHKIRLYVKNERKEDDVNALGKEKIDLYTIEFLKFLEKLKTSDFAGARDLLSEKIASSTTDDMLKNLAENIHFDKQIDIFMTGFQLVNDGSQYPMVQFKYKEDVSPPKEMITVLFEDNGKIIGIKPMKRLE</sequence>
<protein>
    <recommendedName>
        <fullName evidence="3">DUF3298 domain-containing protein</fullName>
    </recommendedName>
</protein>
<proteinExistence type="predicted"/>
<evidence type="ECO:0008006" key="3">
    <source>
        <dbReference type="Google" id="ProtNLM"/>
    </source>
</evidence>
<accession>A0ABM8K5K0</accession>
<name>A0ABM8K5K0_9FLAO</name>
<organism evidence="1 2">
    <name type="scientific">Chryseobacterium gambrini</name>
    <dbReference type="NCBI Taxonomy" id="373672"/>
    <lineage>
        <taxon>Bacteria</taxon>
        <taxon>Pseudomonadati</taxon>
        <taxon>Bacteroidota</taxon>
        <taxon>Flavobacteriia</taxon>
        <taxon>Flavobacteriales</taxon>
        <taxon>Weeksellaceae</taxon>
        <taxon>Chryseobacterium group</taxon>
        <taxon>Chryseobacterium</taxon>
    </lineage>
</organism>
<reference evidence="1 2" key="1">
    <citation type="journal article" date="2020" name="Microbes Environ.">
        <title>Synthetic bacterial community of duckweed: a simple and stable system to study plant-microbe interactions.</title>
        <authorList>
            <person name="Ishizawa H."/>
            <person name="Tada M."/>
            <person name="Kuroda M."/>
            <person name="Inoue D."/>
            <person name="Futamata H."/>
            <person name="Ike M."/>
        </authorList>
    </citation>
    <scope>NUCLEOTIDE SEQUENCE [LARGE SCALE GENOMIC DNA]</scope>
    <source>
        <strain evidence="1 2">DW100</strain>
    </source>
</reference>
<evidence type="ECO:0000313" key="2">
    <source>
        <dbReference type="Proteomes" id="UP001380186"/>
    </source>
</evidence>
<evidence type="ECO:0000313" key="1">
    <source>
        <dbReference type="EMBL" id="BEV02927.1"/>
    </source>
</evidence>
<dbReference type="EMBL" id="AP029022">
    <property type="protein sequence ID" value="BEV02927.1"/>
    <property type="molecule type" value="Genomic_DNA"/>
</dbReference>
<dbReference type="RefSeq" id="WP_338614045.1">
    <property type="nucleotide sequence ID" value="NZ_AP029022.1"/>
</dbReference>
<dbReference type="Proteomes" id="UP001380186">
    <property type="component" value="Chromosome"/>
</dbReference>
<keyword evidence="2" id="KW-1185">Reference proteome</keyword>
<gene>
    <name evidence="1" type="ORF">CRDW_03010</name>
</gene>